<organism evidence="7 8">
    <name type="scientific">Thermoflavimicrobium dichotomicum</name>
    <dbReference type="NCBI Taxonomy" id="46223"/>
    <lineage>
        <taxon>Bacteria</taxon>
        <taxon>Bacillati</taxon>
        <taxon>Bacillota</taxon>
        <taxon>Bacilli</taxon>
        <taxon>Bacillales</taxon>
        <taxon>Thermoactinomycetaceae</taxon>
        <taxon>Thermoflavimicrobium</taxon>
    </lineage>
</organism>
<evidence type="ECO:0000256" key="2">
    <source>
        <dbReference type="ARBA" id="ARBA00022692"/>
    </source>
</evidence>
<dbReference type="RefSeq" id="WP_093227286.1">
    <property type="nucleotide sequence ID" value="NZ_FORR01000001.1"/>
</dbReference>
<feature type="transmembrane region" description="Helical" evidence="5">
    <location>
        <begin position="438"/>
        <end position="456"/>
    </location>
</feature>
<dbReference type="GO" id="GO:0016020">
    <property type="term" value="C:membrane"/>
    <property type="evidence" value="ECO:0007669"/>
    <property type="project" value="UniProtKB-SubCell"/>
</dbReference>
<feature type="transmembrane region" description="Helical" evidence="5">
    <location>
        <begin position="258"/>
        <end position="278"/>
    </location>
</feature>
<feature type="transmembrane region" description="Helical" evidence="5">
    <location>
        <begin position="132"/>
        <end position="154"/>
    </location>
</feature>
<dbReference type="GO" id="GO:0016874">
    <property type="term" value="F:ligase activity"/>
    <property type="evidence" value="ECO:0007669"/>
    <property type="project" value="UniProtKB-KW"/>
</dbReference>
<keyword evidence="4 5" id="KW-0472">Membrane</keyword>
<feature type="transmembrane region" description="Helical" evidence="5">
    <location>
        <begin position="205"/>
        <end position="222"/>
    </location>
</feature>
<evidence type="ECO:0000313" key="7">
    <source>
        <dbReference type="EMBL" id="SFI65572.1"/>
    </source>
</evidence>
<feature type="domain" description="O-antigen ligase-related" evidence="6">
    <location>
        <begin position="210"/>
        <end position="386"/>
    </location>
</feature>
<dbReference type="EMBL" id="FORR01000001">
    <property type="protein sequence ID" value="SFI65572.1"/>
    <property type="molecule type" value="Genomic_DNA"/>
</dbReference>
<evidence type="ECO:0000256" key="3">
    <source>
        <dbReference type="ARBA" id="ARBA00022989"/>
    </source>
</evidence>
<accession>A0A1I3JZB7</accession>
<dbReference type="InterPro" id="IPR051533">
    <property type="entry name" value="WaaL-like"/>
</dbReference>
<name>A0A1I3JZB7_9BACL</name>
<dbReference type="STRING" id="46223.SAMN05421852_101265"/>
<keyword evidence="2 5" id="KW-0812">Transmembrane</keyword>
<evidence type="ECO:0000256" key="1">
    <source>
        <dbReference type="ARBA" id="ARBA00004141"/>
    </source>
</evidence>
<comment type="subcellular location">
    <subcellularLocation>
        <location evidence="1">Membrane</location>
        <topology evidence="1">Multi-pass membrane protein</topology>
    </subcellularLocation>
</comment>
<sequence length="466" mass="52410">MVNGSLFLKQGRLETVFYCMVAFALLGPSLGIPITEDFNFTFFRCAFLLLALGMIWRWVTQKGLDTSYLQPIQWHAAFFALWFLYGIFSITWAVSVGAAIRYLIFLAMMLLLTLSIPYFLTSEDKFWRIQRLLLGVYGFIVYFAVFESITWIHLPSSRVAHSAYPSDTITSVFTNQNDLATCITLALPFLVAALFMLPLKRNIKWFLYGTAVFSIYVLIGTGSRINTVLVIPAIALLFIGLTPFVIEREKITKRNVMIAIAATLTGVLLAILMSATLIQVKKSVYDPRTKILSSIDAISDLKTGAMAKDTNDKKVVRGKTGESVTVRYHLLINGMKFLKQSHYMGVGAGNIEPLMEKAPKVNKKNIHNWWAEVLVNFGVIVFIFYMALYVWLLWRLWNLARLKTSPHVTPITRWAAFSCLIALVGYFGGGVAPSTAIHYTPMWITYGMALAVLIIGEMQKGKVANH</sequence>
<protein>
    <submittedName>
        <fullName evidence="7">O-Antigen ligase</fullName>
    </submittedName>
</protein>
<feature type="transmembrane region" description="Helical" evidence="5">
    <location>
        <begin position="228"/>
        <end position="246"/>
    </location>
</feature>
<gene>
    <name evidence="7" type="ORF">SAMN05421852_101265</name>
</gene>
<feature type="transmembrane region" description="Helical" evidence="5">
    <location>
        <begin position="373"/>
        <end position="394"/>
    </location>
</feature>
<proteinExistence type="predicted"/>
<evidence type="ECO:0000259" key="6">
    <source>
        <dbReference type="Pfam" id="PF04932"/>
    </source>
</evidence>
<evidence type="ECO:0000256" key="4">
    <source>
        <dbReference type="ARBA" id="ARBA00023136"/>
    </source>
</evidence>
<dbReference type="Proteomes" id="UP000199545">
    <property type="component" value="Unassembled WGS sequence"/>
</dbReference>
<keyword evidence="8" id="KW-1185">Reference proteome</keyword>
<feature type="transmembrane region" description="Helical" evidence="5">
    <location>
        <begin position="414"/>
        <end position="432"/>
    </location>
</feature>
<dbReference type="PANTHER" id="PTHR37422">
    <property type="entry name" value="TEICHURONIC ACID BIOSYNTHESIS PROTEIN TUAE"/>
    <property type="match status" value="1"/>
</dbReference>
<reference evidence="7 8" key="1">
    <citation type="submission" date="2016-10" db="EMBL/GenBank/DDBJ databases">
        <authorList>
            <person name="de Groot N.N."/>
        </authorList>
    </citation>
    <scope>NUCLEOTIDE SEQUENCE [LARGE SCALE GENOMIC DNA]</scope>
    <source>
        <strain evidence="7 8">DSM 44778</strain>
    </source>
</reference>
<feature type="transmembrane region" description="Helical" evidence="5">
    <location>
        <begin position="178"/>
        <end position="198"/>
    </location>
</feature>
<dbReference type="AlphaFoldDB" id="A0A1I3JZB7"/>
<keyword evidence="7" id="KW-0436">Ligase</keyword>
<dbReference type="PANTHER" id="PTHR37422:SF23">
    <property type="entry name" value="TEICHURONIC ACID BIOSYNTHESIS PROTEIN TUAE"/>
    <property type="match status" value="1"/>
</dbReference>
<feature type="transmembrane region" description="Helical" evidence="5">
    <location>
        <begin position="41"/>
        <end position="60"/>
    </location>
</feature>
<dbReference type="InterPro" id="IPR007016">
    <property type="entry name" value="O-antigen_ligase-rel_domated"/>
</dbReference>
<evidence type="ECO:0000256" key="5">
    <source>
        <dbReference type="SAM" id="Phobius"/>
    </source>
</evidence>
<feature type="transmembrane region" description="Helical" evidence="5">
    <location>
        <begin position="100"/>
        <end position="120"/>
    </location>
</feature>
<evidence type="ECO:0000313" key="8">
    <source>
        <dbReference type="Proteomes" id="UP000199545"/>
    </source>
</evidence>
<dbReference type="Pfam" id="PF04932">
    <property type="entry name" value="Wzy_C"/>
    <property type="match status" value="1"/>
</dbReference>
<dbReference type="OrthoDB" id="9255580at2"/>
<keyword evidence="3 5" id="KW-1133">Transmembrane helix</keyword>
<feature type="transmembrane region" description="Helical" evidence="5">
    <location>
        <begin position="72"/>
        <end position="94"/>
    </location>
</feature>